<sequence length="168" mass="18736">MQQERLANNADEDTKLQMRSRVEEDRDNFKLPPQLRDLRGAFINPSQNESALRATLAPASVDATSEFVYESRVLEGIWATAPYLHNGSVPTLADLLEPASNGPTKFRIGPNYDLDKVGLAKDQTKFGDQVLHSDPHDRNTGNSNCGHEFGTNLTPLEKKELLEYLKAL</sequence>
<dbReference type="InterPro" id="IPR036909">
    <property type="entry name" value="Cyt_c-like_dom_sf"/>
</dbReference>
<feature type="region of interest" description="Disordered" evidence="1">
    <location>
        <begin position="130"/>
        <end position="151"/>
    </location>
</feature>
<dbReference type="Proteomes" id="UP000319908">
    <property type="component" value="Unassembled WGS sequence"/>
</dbReference>
<feature type="region of interest" description="Disordered" evidence="1">
    <location>
        <begin position="1"/>
        <end position="25"/>
    </location>
</feature>
<feature type="compositionally biased region" description="Basic and acidic residues" evidence="1">
    <location>
        <begin position="130"/>
        <end position="139"/>
    </location>
</feature>
<evidence type="ECO:0008006" key="4">
    <source>
        <dbReference type="Google" id="ProtNLM"/>
    </source>
</evidence>
<dbReference type="GO" id="GO:0009055">
    <property type="term" value="F:electron transfer activity"/>
    <property type="evidence" value="ECO:0007669"/>
    <property type="project" value="InterPro"/>
</dbReference>
<feature type="compositionally biased region" description="Basic and acidic residues" evidence="1">
    <location>
        <begin position="12"/>
        <end position="25"/>
    </location>
</feature>
<dbReference type="GO" id="GO:0004130">
    <property type="term" value="F:cytochrome-c peroxidase activity"/>
    <property type="evidence" value="ECO:0007669"/>
    <property type="project" value="TreeGrafter"/>
</dbReference>
<dbReference type="SUPFAM" id="SSF46626">
    <property type="entry name" value="Cytochrome c"/>
    <property type="match status" value="1"/>
</dbReference>
<reference evidence="2 3" key="1">
    <citation type="journal article" date="2020" name="Antonie Van Leeuwenhoek">
        <title>Rhodopirellula heiligendammensis sp. nov., Rhodopirellula pilleata sp. nov., and Rhodopirellula solitaria sp. nov. isolated from natural or artificial marine surfaces in Northern Germany and California, USA, and emended description of the genus Rhodopirellula.</title>
        <authorList>
            <person name="Kallscheuer N."/>
            <person name="Wiegand S."/>
            <person name="Jogler M."/>
            <person name="Boedeker C."/>
            <person name="Peeters S.H."/>
            <person name="Rast P."/>
            <person name="Heuer A."/>
            <person name="Jetten M.S.M."/>
            <person name="Rohde M."/>
            <person name="Jogler C."/>
        </authorList>
    </citation>
    <scope>NUCLEOTIDE SEQUENCE [LARGE SCALE GENOMIC DNA]</scope>
    <source>
        <strain evidence="2 3">Poly21</strain>
    </source>
</reference>
<proteinExistence type="predicted"/>
<dbReference type="PANTHER" id="PTHR30600">
    <property type="entry name" value="CYTOCHROME C PEROXIDASE-RELATED"/>
    <property type="match status" value="1"/>
</dbReference>
<dbReference type="AlphaFoldDB" id="A0A5C6BHL8"/>
<accession>A0A5C6BHL8</accession>
<gene>
    <name evidence="2" type="ORF">Poly21_47220</name>
</gene>
<evidence type="ECO:0000313" key="3">
    <source>
        <dbReference type="Proteomes" id="UP000319908"/>
    </source>
</evidence>
<protein>
    <recommendedName>
        <fullName evidence="4">Cytochrome c domain-containing protein</fullName>
    </recommendedName>
</protein>
<dbReference type="PANTHER" id="PTHR30600:SF9">
    <property type="entry name" value="BLR7738 PROTEIN"/>
    <property type="match status" value="1"/>
</dbReference>
<dbReference type="InterPro" id="IPR051395">
    <property type="entry name" value="Cytochrome_c_Peroxidase/MauG"/>
</dbReference>
<dbReference type="GO" id="GO:0020037">
    <property type="term" value="F:heme binding"/>
    <property type="evidence" value="ECO:0007669"/>
    <property type="project" value="InterPro"/>
</dbReference>
<dbReference type="Gene3D" id="1.10.760.10">
    <property type="entry name" value="Cytochrome c-like domain"/>
    <property type="match status" value="1"/>
</dbReference>
<keyword evidence="3" id="KW-1185">Reference proteome</keyword>
<organism evidence="2 3">
    <name type="scientific">Allorhodopirellula heiligendammensis</name>
    <dbReference type="NCBI Taxonomy" id="2714739"/>
    <lineage>
        <taxon>Bacteria</taxon>
        <taxon>Pseudomonadati</taxon>
        <taxon>Planctomycetota</taxon>
        <taxon>Planctomycetia</taxon>
        <taxon>Pirellulales</taxon>
        <taxon>Pirellulaceae</taxon>
        <taxon>Allorhodopirellula</taxon>
    </lineage>
</organism>
<evidence type="ECO:0000313" key="2">
    <source>
        <dbReference type="EMBL" id="TWU10816.1"/>
    </source>
</evidence>
<comment type="caution">
    <text evidence="2">The sequence shown here is derived from an EMBL/GenBank/DDBJ whole genome shotgun (WGS) entry which is preliminary data.</text>
</comment>
<dbReference type="Pfam" id="PF21419">
    <property type="entry name" value="RoxA-like_Cyt-c"/>
    <property type="match status" value="1"/>
</dbReference>
<dbReference type="EMBL" id="SJPU01000003">
    <property type="protein sequence ID" value="TWU10816.1"/>
    <property type="molecule type" value="Genomic_DNA"/>
</dbReference>
<evidence type="ECO:0000256" key="1">
    <source>
        <dbReference type="SAM" id="MobiDB-lite"/>
    </source>
</evidence>
<name>A0A5C6BHL8_9BACT</name>